<keyword evidence="2 3" id="KW-0040">ANK repeat</keyword>
<organism evidence="4 5">
    <name type="scientific">Trichogramma brassicae</name>
    <dbReference type="NCBI Taxonomy" id="86971"/>
    <lineage>
        <taxon>Eukaryota</taxon>
        <taxon>Metazoa</taxon>
        <taxon>Ecdysozoa</taxon>
        <taxon>Arthropoda</taxon>
        <taxon>Hexapoda</taxon>
        <taxon>Insecta</taxon>
        <taxon>Pterygota</taxon>
        <taxon>Neoptera</taxon>
        <taxon>Endopterygota</taxon>
        <taxon>Hymenoptera</taxon>
        <taxon>Apocrita</taxon>
        <taxon>Proctotrupomorpha</taxon>
        <taxon>Chalcidoidea</taxon>
        <taxon>Trichogrammatidae</taxon>
        <taxon>Trichogramma</taxon>
    </lineage>
</organism>
<name>A0A6H5HY31_9HYME</name>
<evidence type="ECO:0000256" key="3">
    <source>
        <dbReference type="PROSITE-ProRule" id="PRU00023"/>
    </source>
</evidence>
<gene>
    <name evidence="4" type="ORF">TBRA_LOCUS2131</name>
</gene>
<dbReference type="InterPro" id="IPR036770">
    <property type="entry name" value="Ankyrin_rpt-contain_sf"/>
</dbReference>
<feature type="repeat" description="ANK" evidence="3">
    <location>
        <begin position="504"/>
        <end position="536"/>
    </location>
</feature>
<accession>A0A6H5HY31</accession>
<keyword evidence="5" id="KW-1185">Reference proteome</keyword>
<evidence type="ECO:0000313" key="4">
    <source>
        <dbReference type="EMBL" id="CAB0030115.1"/>
    </source>
</evidence>
<dbReference type="Gene3D" id="1.25.40.20">
    <property type="entry name" value="Ankyrin repeat-containing domain"/>
    <property type="match status" value="4"/>
</dbReference>
<dbReference type="AlphaFoldDB" id="A0A6H5HY31"/>
<evidence type="ECO:0000256" key="2">
    <source>
        <dbReference type="ARBA" id="ARBA00023043"/>
    </source>
</evidence>
<reference evidence="4 5" key="1">
    <citation type="submission" date="2020-02" db="EMBL/GenBank/DDBJ databases">
        <authorList>
            <person name="Ferguson B K."/>
        </authorList>
    </citation>
    <scope>NUCLEOTIDE SEQUENCE [LARGE SCALE GENOMIC DNA]</scope>
</reference>
<dbReference type="InterPro" id="IPR002110">
    <property type="entry name" value="Ankyrin_rpt"/>
</dbReference>
<dbReference type="PANTHER" id="PTHR24198">
    <property type="entry name" value="ANKYRIN REPEAT AND PROTEIN KINASE DOMAIN-CONTAINING PROTEIN"/>
    <property type="match status" value="1"/>
</dbReference>
<keyword evidence="1" id="KW-0677">Repeat</keyword>
<dbReference type="EMBL" id="CADCXV010000424">
    <property type="protein sequence ID" value="CAB0030115.1"/>
    <property type="molecule type" value="Genomic_DNA"/>
</dbReference>
<dbReference type="SUPFAM" id="SSF48403">
    <property type="entry name" value="Ankyrin repeat"/>
    <property type="match status" value="2"/>
</dbReference>
<dbReference type="SMART" id="SM00248">
    <property type="entry name" value="ANK"/>
    <property type="match status" value="15"/>
</dbReference>
<dbReference type="PROSITE" id="PS50297">
    <property type="entry name" value="ANK_REP_REGION"/>
    <property type="match status" value="4"/>
</dbReference>
<feature type="repeat" description="ANK" evidence="3">
    <location>
        <begin position="436"/>
        <end position="469"/>
    </location>
</feature>
<dbReference type="OrthoDB" id="194358at2759"/>
<protein>
    <submittedName>
        <fullName evidence="4">Uncharacterized protein</fullName>
    </submittedName>
</protein>
<dbReference type="PROSITE" id="PS50088">
    <property type="entry name" value="ANK_REPEAT"/>
    <property type="match status" value="4"/>
</dbReference>
<sequence length="749" mass="84241">MFMIVDDEKHQPVKVDELLQLAVANRLVKVTKLLLKRGADPTFVNAKGETPLGIICKDHSDNVDLVRMMFMIVDEKHQPVKVDELLQSAVANRLVKVTILLLKRGADPTFVNAKGETPLGIICKDHSDNVDLVRMMFMIVDEKHQPVKVDELLQSAVANRLVKVTKLLLKRGADPTFVNAKGETPLGIICKDHSDNVDLVRMMFMIVDEKHQPVKVDELLQLAVANRLVKVTKLLLKRGANPHTRSSDGSSTLYRIFEKFSDVNLPRIVSEMIDKPNQPMPIDTRDKWGQHDTLLHLALRNGKKMTAALLLKRGADANLPNAEGETPLHIVCHRNAVHLAELFFASMDQRNEAVLLDAQNNRGDTPLHVALRHSTGRRMAELLLGKGAVSTLVNEAGETLLHIVCKAARDVEMAEMLFRIYDERRVQAPLDARDNWGNTPLHNLAYAGRNVATCELLLARGADPSLANNVGRTPLHITCDGQDIELVRTLLNHERVRVDVPDQEGNTALHLALERDHREAAESLLRRGADPNAANANGETPLHIVCQQVNSDFLAKMFFGICDERHLQVEVDAVDNLESLEKSGYDTDRSEALRVMKLFARHGLLVESAEELDNFWRDDEQFANEAIEQMVKPDLTLYELIRSGPKEAAKLVTLQELSKFARTFLWYERHRACADYLREKMSRKFFRSWAAGCLMELIHYRLPLECCEMIIDNSKIGNKDMCNICLAAVGETVEDDNSNSDNNSDSDRD</sequence>
<dbReference type="PANTHER" id="PTHR24198:SF165">
    <property type="entry name" value="ANKYRIN REPEAT-CONTAINING PROTEIN-RELATED"/>
    <property type="match status" value="1"/>
</dbReference>
<evidence type="ECO:0000313" key="5">
    <source>
        <dbReference type="Proteomes" id="UP000479190"/>
    </source>
</evidence>
<feature type="repeat" description="ANK" evidence="3">
    <location>
        <begin position="362"/>
        <end position="395"/>
    </location>
</feature>
<dbReference type="Pfam" id="PF12796">
    <property type="entry name" value="Ank_2"/>
    <property type="match status" value="2"/>
</dbReference>
<proteinExistence type="predicted"/>
<dbReference type="Proteomes" id="UP000479190">
    <property type="component" value="Unassembled WGS sequence"/>
</dbReference>
<evidence type="ECO:0000256" key="1">
    <source>
        <dbReference type="ARBA" id="ARBA00022737"/>
    </source>
</evidence>
<feature type="repeat" description="ANK" evidence="3">
    <location>
        <begin position="290"/>
        <end position="322"/>
    </location>
</feature>